<keyword evidence="3" id="KW-1185">Reference proteome</keyword>
<dbReference type="Pfam" id="PF13966">
    <property type="entry name" value="zf-RVT"/>
    <property type="match status" value="1"/>
</dbReference>
<protein>
    <recommendedName>
        <fullName evidence="1">Reverse transcriptase zinc-binding domain-containing protein</fullName>
    </recommendedName>
</protein>
<evidence type="ECO:0000313" key="2">
    <source>
        <dbReference type="EMBL" id="MBA0761018.1"/>
    </source>
</evidence>
<organism evidence="2 3">
    <name type="scientific">Gossypium trilobum</name>
    <dbReference type="NCBI Taxonomy" id="34281"/>
    <lineage>
        <taxon>Eukaryota</taxon>
        <taxon>Viridiplantae</taxon>
        <taxon>Streptophyta</taxon>
        <taxon>Embryophyta</taxon>
        <taxon>Tracheophyta</taxon>
        <taxon>Spermatophyta</taxon>
        <taxon>Magnoliopsida</taxon>
        <taxon>eudicotyledons</taxon>
        <taxon>Gunneridae</taxon>
        <taxon>Pentapetalae</taxon>
        <taxon>rosids</taxon>
        <taxon>malvids</taxon>
        <taxon>Malvales</taxon>
        <taxon>Malvaceae</taxon>
        <taxon>Malvoideae</taxon>
        <taxon>Gossypium</taxon>
    </lineage>
</organism>
<accession>A0A7J9DK33</accession>
<dbReference type="AlphaFoldDB" id="A0A7J9DK33"/>
<dbReference type="InterPro" id="IPR026960">
    <property type="entry name" value="RVT-Znf"/>
</dbReference>
<feature type="domain" description="Reverse transcriptase zinc-binding" evidence="1">
    <location>
        <begin position="57"/>
        <end position="143"/>
    </location>
</feature>
<gene>
    <name evidence="2" type="ORF">Gotri_023721</name>
</gene>
<dbReference type="EMBL" id="JABEZW010000003">
    <property type="protein sequence ID" value="MBA0761018.1"/>
    <property type="molecule type" value="Genomic_DNA"/>
</dbReference>
<evidence type="ECO:0000313" key="3">
    <source>
        <dbReference type="Proteomes" id="UP000593568"/>
    </source>
</evidence>
<evidence type="ECO:0000259" key="1">
    <source>
        <dbReference type="Pfam" id="PF13966"/>
    </source>
</evidence>
<reference evidence="2 3" key="1">
    <citation type="journal article" date="2019" name="Genome Biol. Evol.">
        <title>Insights into the evolution of the New World diploid cottons (Gossypium, subgenus Houzingenia) based on genome sequencing.</title>
        <authorList>
            <person name="Grover C.E."/>
            <person name="Arick M.A. 2nd"/>
            <person name="Thrash A."/>
            <person name="Conover J.L."/>
            <person name="Sanders W.S."/>
            <person name="Peterson D.G."/>
            <person name="Frelichowski J.E."/>
            <person name="Scheffler J.A."/>
            <person name="Scheffler B.E."/>
            <person name="Wendel J.F."/>
        </authorList>
    </citation>
    <scope>NUCLEOTIDE SEQUENCE [LARGE SCALE GENOMIC DNA]</scope>
    <source>
        <strain evidence="2">8</strain>
        <tissue evidence="2">Leaf</tissue>
    </source>
</reference>
<dbReference type="Proteomes" id="UP000593568">
    <property type="component" value="Unassembled WGS sequence"/>
</dbReference>
<proteinExistence type="predicted"/>
<name>A0A7J9DK33_9ROSI</name>
<sequence>MDCPLSSMAAGDRSWNLDLFRLWVSEEIINKIAGVPPPHPSLGPDKITWGATLTGSFSLKSAYGKIRKVILNLKEHLLEIPWKFKGPQRIYFFLWLTLKQRILTNAERVRQGIGSSSACGFCGQDYEDVLHVLRDCLAIKTIWDKLIPNDRLSSWAKQYIFISKIAFHKLHSYLHSSPLANSWVCLRTDGLVRLDEGFAAAGGYICDHNGGWIIGFCRYLGNCTKTEAKLWGILDVLNLFLER</sequence>
<comment type="caution">
    <text evidence="2">The sequence shown here is derived from an EMBL/GenBank/DDBJ whole genome shotgun (WGS) entry which is preliminary data.</text>
</comment>